<gene>
    <name evidence="3" type="ORF">ACFOZ0_22350</name>
</gene>
<proteinExistence type="predicted"/>
<sequence length="199" mass="19955">MTTDTTGTGTTTAARGDPGPIWFRPVGRHRKPRRRRVALAAGGFALAAGALSLVRLAPESVTDGGGTAQAEPRIDTTAVAPPTTATVEAVPSTRVAGPSRTDVLERESRPIPTASAATHPPSAVPGATDPPTGIPEAPSVPTASRRHGPPAATHTPAAPRPTPSPPATTHTPAPPAIDPPGLCLPIIALCVNGLSGPSH</sequence>
<feature type="compositionally biased region" description="Low complexity" evidence="1">
    <location>
        <begin position="1"/>
        <end position="20"/>
    </location>
</feature>
<feature type="region of interest" description="Disordered" evidence="1">
    <location>
        <begin position="112"/>
        <end position="176"/>
    </location>
</feature>
<feature type="transmembrane region" description="Helical" evidence="2">
    <location>
        <begin position="37"/>
        <end position="57"/>
    </location>
</feature>
<keyword evidence="2" id="KW-0472">Membrane</keyword>
<keyword evidence="2" id="KW-0812">Transmembrane</keyword>
<evidence type="ECO:0000256" key="2">
    <source>
        <dbReference type="SAM" id="Phobius"/>
    </source>
</evidence>
<evidence type="ECO:0000256" key="1">
    <source>
        <dbReference type="SAM" id="MobiDB-lite"/>
    </source>
</evidence>
<keyword evidence="4" id="KW-1185">Reference proteome</keyword>
<protein>
    <submittedName>
        <fullName evidence="3">Uncharacterized protein</fullName>
    </submittedName>
</protein>
<evidence type="ECO:0000313" key="4">
    <source>
        <dbReference type="Proteomes" id="UP001595701"/>
    </source>
</evidence>
<evidence type="ECO:0000313" key="3">
    <source>
        <dbReference type="EMBL" id="MFC3575976.1"/>
    </source>
</evidence>
<comment type="caution">
    <text evidence="3">The sequence shown here is derived from an EMBL/GenBank/DDBJ whole genome shotgun (WGS) entry which is preliminary data.</text>
</comment>
<name>A0ABV7SI76_9ACTN</name>
<accession>A0ABV7SI76</accession>
<feature type="region of interest" description="Disordered" evidence="1">
    <location>
        <begin position="1"/>
        <end position="26"/>
    </location>
</feature>
<feature type="compositionally biased region" description="Low complexity" evidence="1">
    <location>
        <begin position="112"/>
        <end position="121"/>
    </location>
</feature>
<organism evidence="3 4">
    <name type="scientific">Streptomyces yaanensis</name>
    <dbReference type="NCBI Taxonomy" id="1142239"/>
    <lineage>
        <taxon>Bacteria</taxon>
        <taxon>Bacillati</taxon>
        <taxon>Actinomycetota</taxon>
        <taxon>Actinomycetes</taxon>
        <taxon>Kitasatosporales</taxon>
        <taxon>Streptomycetaceae</taxon>
        <taxon>Streptomyces</taxon>
    </lineage>
</organism>
<dbReference type="EMBL" id="JBHRWR010000016">
    <property type="protein sequence ID" value="MFC3575976.1"/>
    <property type="molecule type" value="Genomic_DNA"/>
</dbReference>
<dbReference type="RefSeq" id="WP_310765709.1">
    <property type="nucleotide sequence ID" value="NZ_JBHRWR010000016.1"/>
</dbReference>
<keyword evidence="2" id="KW-1133">Transmembrane helix</keyword>
<dbReference type="Proteomes" id="UP001595701">
    <property type="component" value="Unassembled WGS sequence"/>
</dbReference>
<reference evidence="4" key="1">
    <citation type="journal article" date="2019" name="Int. J. Syst. Evol. Microbiol.">
        <title>The Global Catalogue of Microorganisms (GCM) 10K type strain sequencing project: providing services to taxonomists for standard genome sequencing and annotation.</title>
        <authorList>
            <consortium name="The Broad Institute Genomics Platform"/>
            <consortium name="The Broad Institute Genome Sequencing Center for Infectious Disease"/>
            <person name="Wu L."/>
            <person name="Ma J."/>
        </authorList>
    </citation>
    <scope>NUCLEOTIDE SEQUENCE [LARGE SCALE GENOMIC DNA]</scope>
    <source>
        <strain evidence="4">CGMCC 4.7035</strain>
    </source>
</reference>
<feature type="compositionally biased region" description="Pro residues" evidence="1">
    <location>
        <begin position="158"/>
        <end position="176"/>
    </location>
</feature>